<reference evidence="1 2" key="1">
    <citation type="journal article" date="2007" name="Proc. Natl. Acad. Sci. U.S.A.">
        <title>The tiny eukaryote Ostreococcus provides genomic insights into the paradox of plankton speciation.</title>
        <authorList>
            <person name="Palenik B."/>
            <person name="Grimwood J."/>
            <person name="Aerts A."/>
            <person name="Rouze P."/>
            <person name="Salamov A."/>
            <person name="Putnam N."/>
            <person name="Dupont C."/>
            <person name="Jorgensen R."/>
            <person name="Derelle E."/>
            <person name="Rombauts S."/>
            <person name="Zhou K."/>
            <person name="Otillar R."/>
            <person name="Merchant S.S."/>
            <person name="Podell S."/>
            <person name="Gaasterland T."/>
            <person name="Napoli C."/>
            <person name="Gendler K."/>
            <person name="Manuell A."/>
            <person name="Tai V."/>
            <person name="Vallon O."/>
            <person name="Piganeau G."/>
            <person name="Jancek S."/>
            <person name="Heijde M."/>
            <person name="Jabbari K."/>
            <person name="Bowler C."/>
            <person name="Lohr M."/>
            <person name="Robbens S."/>
            <person name="Werner G."/>
            <person name="Dubchak I."/>
            <person name="Pazour G.J."/>
            <person name="Ren Q."/>
            <person name="Paulsen I."/>
            <person name="Delwiche C."/>
            <person name="Schmutz J."/>
            <person name="Rokhsar D."/>
            <person name="Van de Peer Y."/>
            <person name="Moreau H."/>
            <person name="Grigoriev I.V."/>
        </authorList>
    </citation>
    <scope>NUCLEOTIDE SEQUENCE [LARGE SCALE GENOMIC DNA]</scope>
    <source>
        <strain evidence="1 2">CCE9901</strain>
    </source>
</reference>
<dbReference type="KEGG" id="olu:OSTLU_31906"/>
<dbReference type="Proteomes" id="UP000001568">
    <property type="component" value="Chromosome 5"/>
</dbReference>
<sequence length="59" mass="6447">MYCRGVLPALAERAFADALRAGPVPDAAVWELVECFDAAGEPWSAKANEALAYLETRHR</sequence>
<evidence type="ECO:0000313" key="2">
    <source>
        <dbReference type="Proteomes" id="UP000001568"/>
    </source>
</evidence>
<dbReference type="Gramene" id="ABO96397">
    <property type="protein sequence ID" value="ABO96397"/>
    <property type="gene ID" value="OSTLU_31906"/>
</dbReference>
<dbReference type="EMBL" id="CP000585">
    <property type="protein sequence ID" value="ABO96397.1"/>
    <property type="molecule type" value="Genomic_DNA"/>
</dbReference>
<dbReference type="HOGENOM" id="CLU_2965112_0_0_1"/>
<accession>A4RY45</accession>
<proteinExistence type="predicted"/>
<dbReference type="RefSeq" id="XP_001418104.1">
    <property type="nucleotide sequence ID" value="XM_001418067.1"/>
</dbReference>
<name>A4RY45_OSTLU</name>
<keyword evidence="2" id="KW-1185">Reference proteome</keyword>
<dbReference type="AlphaFoldDB" id="A4RY45"/>
<gene>
    <name evidence="1" type="ORF">OSTLU_31906</name>
</gene>
<organism evidence="1 2">
    <name type="scientific">Ostreococcus lucimarinus (strain CCE9901)</name>
    <dbReference type="NCBI Taxonomy" id="436017"/>
    <lineage>
        <taxon>Eukaryota</taxon>
        <taxon>Viridiplantae</taxon>
        <taxon>Chlorophyta</taxon>
        <taxon>Mamiellophyceae</taxon>
        <taxon>Mamiellales</taxon>
        <taxon>Bathycoccaceae</taxon>
        <taxon>Ostreococcus</taxon>
    </lineage>
</organism>
<protein>
    <submittedName>
        <fullName evidence="1">Uncharacterized protein</fullName>
    </submittedName>
</protein>
<evidence type="ECO:0000313" key="1">
    <source>
        <dbReference type="EMBL" id="ABO96397.1"/>
    </source>
</evidence>
<dbReference type="GeneID" id="5001877"/>